<name>A0ACC5XNE6_PANGG</name>
<dbReference type="EMBL" id="CM040477">
    <property type="protein sequence ID" value="MCI4392599.1"/>
    <property type="molecule type" value="Genomic_DNA"/>
</dbReference>
<reference evidence="1 2" key="1">
    <citation type="journal article" date="2022" name="bioRxiv">
        <title>An ancient truncated duplication of the anti-Mullerian hormone receptor type 2 gene is a potential conserved master sex determinant in the Pangasiidae catfish family.</title>
        <authorList>
            <person name="Wen M."/>
            <person name="Pan Q."/>
            <person name="Jouanno E."/>
            <person name="Montfort J."/>
            <person name="Zahm M."/>
            <person name="Cabau C."/>
            <person name="Klopp C."/>
            <person name="Iampietro C."/>
            <person name="Roques C."/>
            <person name="Bouchez O."/>
            <person name="Castinel A."/>
            <person name="Donnadieu C."/>
            <person name="Parrinello H."/>
            <person name="Poncet C."/>
            <person name="Belmonte E."/>
            <person name="Gautier V."/>
            <person name="Avarre J.-C."/>
            <person name="Dugue R."/>
            <person name="Gustiano R."/>
            <person name="Ha T.T.T."/>
            <person name="Campet M."/>
            <person name="Sriphairoj K."/>
            <person name="Ribolli J."/>
            <person name="de Almeida F.L."/>
            <person name="Desvignes T."/>
            <person name="Postlethwait J.H."/>
            <person name="Bucao C.F."/>
            <person name="Robinson-Rechavi M."/>
            <person name="Bobe J."/>
            <person name="Herpin A."/>
            <person name="Guiguen Y."/>
        </authorList>
    </citation>
    <scope>NUCLEOTIDE SEQUENCE [LARGE SCALE GENOMIC DNA]</scope>
    <source>
        <strain evidence="1">YG-Dec2019</strain>
    </source>
</reference>
<proteinExistence type="predicted"/>
<protein>
    <submittedName>
        <fullName evidence="1">Uncharacterized protein</fullName>
    </submittedName>
</protein>
<comment type="caution">
    <text evidence="1">The sequence shown here is derived from an EMBL/GenBank/DDBJ whole genome shotgun (WGS) entry which is preliminary data.</text>
</comment>
<keyword evidence="2" id="KW-1185">Reference proteome</keyword>
<organism evidence="1 2">
    <name type="scientific">Pangasianodon gigas</name>
    <name type="common">Mekong giant catfish</name>
    <name type="synonym">Pangasius gigas</name>
    <dbReference type="NCBI Taxonomy" id="30993"/>
    <lineage>
        <taxon>Eukaryota</taxon>
        <taxon>Metazoa</taxon>
        <taxon>Chordata</taxon>
        <taxon>Craniata</taxon>
        <taxon>Vertebrata</taxon>
        <taxon>Euteleostomi</taxon>
        <taxon>Actinopterygii</taxon>
        <taxon>Neopterygii</taxon>
        <taxon>Teleostei</taxon>
        <taxon>Ostariophysi</taxon>
        <taxon>Siluriformes</taxon>
        <taxon>Pangasiidae</taxon>
        <taxon>Pangasianodon</taxon>
    </lineage>
</organism>
<sequence length="1489" mass="171261">MAETRVVPSGKVYRQMFDAQAHLSLSLHERRRRRAALAGCLSGDNPISRNTDTESHQRPLRSQTGTEQCSEDTMRNQLFSGTKPVLNIDQDDHEEIRGLPDSVVSAKTGSDIIERLMEKKQREHMEAVAQLQRDLTELSAGYESLLRDTGEDFLLKLSEYDEEVERLMQKSEQGGDLEALSYQDLHEIWNSVSHESAMRRNCIQELDELFVKYEIDRAAVISAILRKYTMKLEKISYVMPSDVHRLINNEAMMINQALLANRRAVAKLHLNLMEKDLQKEVLYHQRWETKLQDWKKIKVVAAVSQFKDFMNSPEIQNPKNVQDTLNTMRTKQKAYSEQRLKILEQVRNMTPPNCSKSSAAEWYSSLSSVNEQIDCMHTETMTKLHEYYENTWQDCSLEVGRFKNEVSTYGVTSDEIQDIVNSEMVPLIGKCQTQADERLAAMEKAFEGLAKTAAFLSKSLFKFVRGAAKIWAVHSAGLQRTEQQLQDCLEEVSKNYEEKSQKKEAQLDVMMDKLRQESTEGALKASLEQTLNFLEEIKEGCVSFYKEGVDTVESYPVMVLEETHAYSIAVSQYFSVNEIYSQDPEELQKLYPSLILSASQVSCIKNKSSSVNLCPNAFQNVTPRAHTPDLAHAEDFRDSQNNETFTTVKGNIYSCPVIQCDDAEEHLNVKEVEAVLYPKSLIVELQRDVREKFFNHLEERNQEVLNHTMAIMEAKKEKLKSELDLRLHLHQPRAKRIEMDIHNVRAAELILHQDRVERHCKGILQALADFRTDFNNLQVTQRKINEDFRAKIYSMEDMLYTATKSDTLVKLGASLQISLAEQLNDIQELQRQFRQNMEIRFEGLREANAQLMKHFKLFAEGGNFTLKEIEQYRKHLEKMAKRIDSADEALMLDMESTESKCLDQAKEVINKFEEKVQFMKVDLIFLEKIQRVLTNTQVQIKSEAMKSNTHKKMINTVMSELKDRLDVYTQRSLDNRVTSVDIFDLTSSLIEELRKRSQYLDCYLDPSMAVPLPDAPLQGAFAVAARPRSRKQEKVGSPAADPLLQPSCMGAAFMDDKAVEVIRGLLRISKHQACQEVSEGLKETNSATVTASVRQSTPPGSGQRSGNIVNLSGLESLNRKSAGSVNSQRRLTKPTRFDKRFQVFGPKPDDQQEVLTFKGLITKILWEANDLLLQVAEDFYKKKERRLVTRPQYIQESFELCAEDLNKRLLVYQSQSHEYHSGCVQEFCKQLKTTEEIVCEIPEALLTKLRDQHLEDLSRSLTLIHQQFEQTQQQSEQKKREHSSQLCVRLSHPACEEELNRLVTAEDDRQEEQRTAIENNRLELQACIKKNADEFVTALATLTENLLFQLDNILTVDEIQGGSVEPKQENLTTLVRRTQAGTQREKHERRPLLERGSRAWPGVSYFGTTDGSAVKQQKRETATITTAKSTTAQLKVMEVRNALHQSYEQRIMEEFESVEKSRQEQEAELFHWQEHWRDQLKTLSTINSE</sequence>
<dbReference type="Proteomes" id="UP000829447">
    <property type="component" value="Linkage Group LG24"/>
</dbReference>
<gene>
    <name evidence="1" type="ORF">PGIGA_G00147700</name>
</gene>
<evidence type="ECO:0000313" key="2">
    <source>
        <dbReference type="Proteomes" id="UP000829447"/>
    </source>
</evidence>
<evidence type="ECO:0000313" key="1">
    <source>
        <dbReference type="EMBL" id="MCI4392599.1"/>
    </source>
</evidence>
<accession>A0ACC5XNE6</accession>